<feature type="region of interest" description="Disordered" evidence="1">
    <location>
        <begin position="104"/>
        <end position="144"/>
    </location>
</feature>
<organism evidence="3 4">
    <name type="scientific">Actinoplanes sichuanensis</name>
    <dbReference type="NCBI Taxonomy" id="512349"/>
    <lineage>
        <taxon>Bacteria</taxon>
        <taxon>Bacillati</taxon>
        <taxon>Actinomycetota</taxon>
        <taxon>Actinomycetes</taxon>
        <taxon>Micromonosporales</taxon>
        <taxon>Micromonosporaceae</taxon>
        <taxon>Actinoplanes</taxon>
    </lineage>
</organism>
<gene>
    <name evidence="3" type="ORF">ACFQ5G_14960</name>
</gene>
<feature type="transmembrane region" description="Helical" evidence="2">
    <location>
        <begin position="75"/>
        <end position="93"/>
    </location>
</feature>
<dbReference type="EMBL" id="JBHTMK010000018">
    <property type="protein sequence ID" value="MFD1366651.1"/>
    <property type="molecule type" value="Genomic_DNA"/>
</dbReference>
<reference evidence="4" key="1">
    <citation type="journal article" date="2019" name="Int. J. Syst. Evol. Microbiol.">
        <title>The Global Catalogue of Microorganisms (GCM) 10K type strain sequencing project: providing services to taxonomists for standard genome sequencing and annotation.</title>
        <authorList>
            <consortium name="The Broad Institute Genomics Platform"/>
            <consortium name="The Broad Institute Genome Sequencing Center for Infectious Disease"/>
            <person name="Wu L."/>
            <person name="Ma J."/>
        </authorList>
    </citation>
    <scope>NUCLEOTIDE SEQUENCE [LARGE SCALE GENOMIC DNA]</scope>
    <source>
        <strain evidence="4">CCM 7526</strain>
    </source>
</reference>
<name>A0ABW4A8P1_9ACTN</name>
<proteinExistence type="predicted"/>
<keyword evidence="4" id="KW-1185">Reference proteome</keyword>
<dbReference type="RefSeq" id="WP_317793409.1">
    <property type="nucleotide sequence ID" value="NZ_AP028461.1"/>
</dbReference>
<accession>A0ABW4A8P1</accession>
<keyword evidence="2" id="KW-1133">Transmembrane helix</keyword>
<sequence>MKHAVLFFAALVGSVSAYLYGMWVSHLLDLRALSEYCSGKPLGHPSSSWSWVPLSHRCHWADGTYTELVPVHVNVLAFGLLAVVAGCYLRVIWSAGSVMLRRQGRGASERRQTESGGDEDVDAQAGRDAIGGEADDQQRPERRP</sequence>
<evidence type="ECO:0000313" key="3">
    <source>
        <dbReference type="EMBL" id="MFD1366651.1"/>
    </source>
</evidence>
<keyword evidence="2" id="KW-0472">Membrane</keyword>
<evidence type="ECO:0000256" key="2">
    <source>
        <dbReference type="SAM" id="Phobius"/>
    </source>
</evidence>
<evidence type="ECO:0000313" key="4">
    <source>
        <dbReference type="Proteomes" id="UP001597183"/>
    </source>
</evidence>
<protein>
    <submittedName>
        <fullName evidence="3">Uncharacterized protein</fullName>
    </submittedName>
</protein>
<keyword evidence="2" id="KW-0812">Transmembrane</keyword>
<comment type="caution">
    <text evidence="3">The sequence shown here is derived from an EMBL/GenBank/DDBJ whole genome shotgun (WGS) entry which is preliminary data.</text>
</comment>
<dbReference type="Proteomes" id="UP001597183">
    <property type="component" value="Unassembled WGS sequence"/>
</dbReference>
<evidence type="ECO:0000256" key="1">
    <source>
        <dbReference type="SAM" id="MobiDB-lite"/>
    </source>
</evidence>